<dbReference type="AlphaFoldDB" id="A0AA46AHV4"/>
<evidence type="ECO:0000256" key="1">
    <source>
        <dbReference type="SAM" id="Phobius"/>
    </source>
</evidence>
<dbReference type="PANTHER" id="PTHR37826">
    <property type="entry name" value="FLOTILLIN BAND_7_5 DOMAIN PROTEIN"/>
    <property type="match status" value="1"/>
</dbReference>
<keyword evidence="1" id="KW-0472">Membrane</keyword>
<dbReference type="PANTHER" id="PTHR37826:SF3">
    <property type="entry name" value="J DOMAIN-CONTAINING PROTEIN"/>
    <property type="match status" value="1"/>
</dbReference>
<keyword evidence="1" id="KW-1133">Transmembrane helix</keyword>
<proteinExistence type="predicted"/>
<sequence>MSGIKAFRCLNCGAGLEFHPPSQKWKCHYCFSEFEKQQLDAAGQEAEVVPENEATELDSYHCQNCGAELVTDATLAATHCLYCQSPTIIKTRFAGEFKPKSLIPFYLTKEQAEEIYREWIAKKRFAPDEFKTADEIKKITGVYAPFWLFDCQVAGRIDGEGTRTNSYVMGDYRVTNTKYYQVVREGDYRYERVPVDASMKLDDELMQAVEPFDYSALTDFSLQYMSGFTAEKYDKPVEDAEKIMAQRVESQTENQLRREAGTYSSFRIRDKAFTMKEKAHAYSMLPVYVLIHQYGGKEYLFMINGQTGKVCGEAPVSNTKRMTFAGVVFAAVWLLGVLGGALIV</sequence>
<dbReference type="Gene3D" id="2.20.28.30">
    <property type="entry name" value="RNA polymerase ii, chain L"/>
    <property type="match status" value="1"/>
</dbReference>
<comment type="caution">
    <text evidence="2">The sequence shown here is derived from an EMBL/GenBank/DDBJ whole genome shotgun (WGS) entry which is preliminary data.</text>
</comment>
<gene>
    <name evidence="2" type="ORF">SAMN06296020_10234</name>
</gene>
<reference evidence="2" key="1">
    <citation type="submission" date="2017-05" db="EMBL/GenBank/DDBJ databases">
        <authorList>
            <person name="Varghese N."/>
            <person name="Submissions S."/>
        </authorList>
    </citation>
    <scope>NUCLEOTIDE SEQUENCE</scope>
    <source>
        <strain evidence="2">Su22</strain>
    </source>
</reference>
<feature type="transmembrane region" description="Helical" evidence="1">
    <location>
        <begin position="322"/>
        <end position="343"/>
    </location>
</feature>
<evidence type="ECO:0000313" key="2">
    <source>
        <dbReference type="EMBL" id="SMP43082.1"/>
    </source>
</evidence>
<dbReference type="EMBL" id="FXUF01000002">
    <property type="protein sequence ID" value="SMP43082.1"/>
    <property type="molecule type" value="Genomic_DNA"/>
</dbReference>
<organism evidence="2 3">
    <name type="scientific">Anoxynatronum buryatiense</name>
    <dbReference type="NCBI Taxonomy" id="489973"/>
    <lineage>
        <taxon>Bacteria</taxon>
        <taxon>Bacillati</taxon>
        <taxon>Bacillota</taxon>
        <taxon>Clostridia</taxon>
        <taxon>Eubacteriales</taxon>
        <taxon>Clostridiaceae</taxon>
        <taxon>Anoxynatronum</taxon>
    </lineage>
</organism>
<dbReference type="RefSeq" id="WP_283407952.1">
    <property type="nucleotide sequence ID" value="NZ_FXUF01000002.1"/>
</dbReference>
<keyword evidence="3" id="KW-1185">Reference proteome</keyword>
<protein>
    <submittedName>
        <fullName evidence="2">Uncharacterized protein</fullName>
    </submittedName>
</protein>
<evidence type="ECO:0000313" key="3">
    <source>
        <dbReference type="Proteomes" id="UP001158066"/>
    </source>
</evidence>
<keyword evidence="1" id="KW-0812">Transmembrane</keyword>
<name>A0AA46AHV4_9CLOT</name>
<accession>A0AA46AHV4</accession>
<dbReference type="Proteomes" id="UP001158066">
    <property type="component" value="Unassembled WGS sequence"/>
</dbReference>